<dbReference type="PANTHER" id="PTHR31390">
    <property type="entry name" value="EXPRESSED PROTEIN"/>
    <property type="match status" value="1"/>
</dbReference>
<dbReference type="Proteomes" id="UP000734854">
    <property type="component" value="Unassembled WGS sequence"/>
</dbReference>
<dbReference type="InterPro" id="IPR021916">
    <property type="entry name" value="DUF3527"/>
</dbReference>
<gene>
    <name evidence="1" type="ORF">ZIOFF_010367</name>
</gene>
<protein>
    <submittedName>
        <fullName evidence="1">Uncharacterized protein</fullName>
    </submittedName>
</protein>
<evidence type="ECO:0000313" key="2">
    <source>
        <dbReference type="Proteomes" id="UP000734854"/>
    </source>
</evidence>
<accession>A0A8J5I481</accession>
<evidence type="ECO:0000313" key="1">
    <source>
        <dbReference type="EMBL" id="KAG6528216.1"/>
    </source>
</evidence>
<dbReference type="EMBL" id="JACMSC010000003">
    <property type="protein sequence ID" value="KAG6528216.1"/>
    <property type="molecule type" value="Genomic_DNA"/>
</dbReference>
<name>A0A8J5I481_ZINOF</name>
<proteinExistence type="predicted"/>
<dbReference type="Pfam" id="PF12043">
    <property type="entry name" value="DUF3527"/>
    <property type="match status" value="1"/>
</dbReference>
<dbReference type="AlphaFoldDB" id="A0A8J5I481"/>
<sequence length="438" mass="49246">MENSSECREDNYSEIDCSEIRYDLEKFIGKPPLDLHPKPPKFRRRLRQIQKTLPLSQELSSFSEYMFSINHHQVRKTTQSMIENEFFIECSPVVRSGNVVMIPSTIYDPIEGMAKRMSLKEISPSRLTSSEENSLPYFMFIADDCSCETIVASPMKLKPSENKSLDYVYSFHSLKASGNLSNKSVTYAPHIVGRMTVSSSLIVSLNRSKFIETEFVLFDSKGEQSMEKDVSSSQLKKLATIFRPSSTLKHNTKSQMIDESECQDHVANGLSPILELAAIVIRDYGYKESKGEAFGGWGLKFLEKIESKNSLNESHEERHKHLNVLLPAGLHGGQVMKDGGPSSLIDRWKAGGHCDCGGWDVGCPLTVLKSHSVCSKTDLEEHCKPFELFIEGRKKNEPTLKLMNVSKGIYVVNFEPTLSALQSFSIAVAFIHSHETVI</sequence>
<comment type="caution">
    <text evidence="1">The sequence shown here is derived from an EMBL/GenBank/DDBJ whole genome shotgun (WGS) entry which is preliminary data.</text>
</comment>
<organism evidence="1 2">
    <name type="scientific">Zingiber officinale</name>
    <name type="common">Ginger</name>
    <name type="synonym">Amomum zingiber</name>
    <dbReference type="NCBI Taxonomy" id="94328"/>
    <lineage>
        <taxon>Eukaryota</taxon>
        <taxon>Viridiplantae</taxon>
        <taxon>Streptophyta</taxon>
        <taxon>Embryophyta</taxon>
        <taxon>Tracheophyta</taxon>
        <taxon>Spermatophyta</taxon>
        <taxon>Magnoliopsida</taxon>
        <taxon>Liliopsida</taxon>
        <taxon>Zingiberales</taxon>
        <taxon>Zingiberaceae</taxon>
        <taxon>Zingiber</taxon>
    </lineage>
</organism>
<reference evidence="1 2" key="1">
    <citation type="submission" date="2020-08" db="EMBL/GenBank/DDBJ databases">
        <title>Plant Genome Project.</title>
        <authorList>
            <person name="Zhang R.-G."/>
        </authorList>
    </citation>
    <scope>NUCLEOTIDE SEQUENCE [LARGE SCALE GENOMIC DNA]</scope>
    <source>
        <tissue evidence="1">Rhizome</tissue>
    </source>
</reference>
<keyword evidence="2" id="KW-1185">Reference proteome</keyword>
<dbReference type="PANTHER" id="PTHR31390:SF2">
    <property type="entry name" value="EXPRESSED PROTEIN"/>
    <property type="match status" value="1"/>
</dbReference>